<keyword evidence="3 5" id="KW-0238">DNA-binding</keyword>
<dbReference type="InterPro" id="IPR036271">
    <property type="entry name" value="Tet_transcr_reg_TetR-rel_C_sf"/>
</dbReference>
<gene>
    <name evidence="7" type="ORF">LJ755_12380</name>
    <name evidence="8" type="ORF">MUK71_01370</name>
</gene>
<evidence type="ECO:0000313" key="7">
    <source>
        <dbReference type="EMBL" id="MCC3273523.1"/>
    </source>
</evidence>
<feature type="DNA-binding region" description="H-T-H motif" evidence="5">
    <location>
        <begin position="26"/>
        <end position="45"/>
    </location>
</feature>
<dbReference type="PANTHER" id="PTHR30055">
    <property type="entry name" value="HTH-TYPE TRANSCRIPTIONAL REGULATOR RUTR"/>
    <property type="match status" value="1"/>
</dbReference>
<reference evidence="7" key="1">
    <citation type="submission" date="2021-10" db="EMBL/GenBank/DDBJ databases">
        <title>Novel species in genus Arthrobacter.</title>
        <authorList>
            <person name="Liu Y."/>
        </authorList>
    </citation>
    <scope>NUCLEOTIDE SEQUENCE</scope>
    <source>
        <strain evidence="7">Zg-Y462</strain>
        <strain evidence="9">zg-Y462</strain>
    </source>
</reference>
<dbReference type="GO" id="GO:0000976">
    <property type="term" value="F:transcription cis-regulatory region binding"/>
    <property type="evidence" value="ECO:0007669"/>
    <property type="project" value="TreeGrafter"/>
</dbReference>
<evidence type="ECO:0000256" key="4">
    <source>
        <dbReference type="ARBA" id="ARBA00023163"/>
    </source>
</evidence>
<evidence type="ECO:0000256" key="2">
    <source>
        <dbReference type="ARBA" id="ARBA00023015"/>
    </source>
</evidence>
<evidence type="ECO:0000313" key="10">
    <source>
        <dbReference type="Proteomes" id="UP001155145"/>
    </source>
</evidence>
<dbReference type="InterPro" id="IPR001647">
    <property type="entry name" value="HTH_TetR"/>
</dbReference>
<dbReference type="InterPro" id="IPR050109">
    <property type="entry name" value="HTH-type_TetR-like_transc_reg"/>
</dbReference>
<dbReference type="Gene3D" id="1.10.357.10">
    <property type="entry name" value="Tetracycline Repressor, domain 2"/>
    <property type="match status" value="1"/>
</dbReference>
<proteinExistence type="predicted"/>
<dbReference type="Pfam" id="PF00440">
    <property type="entry name" value="TetR_N"/>
    <property type="match status" value="1"/>
</dbReference>
<organism evidence="7 10">
    <name type="scientific">Arthrobacter zhangbolii</name>
    <dbReference type="NCBI Taxonomy" id="2886936"/>
    <lineage>
        <taxon>Bacteria</taxon>
        <taxon>Bacillati</taxon>
        <taxon>Actinomycetota</taxon>
        <taxon>Actinomycetes</taxon>
        <taxon>Micrococcales</taxon>
        <taxon>Micrococcaceae</taxon>
        <taxon>Arthrobacter</taxon>
    </lineage>
</organism>
<evidence type="ECO:0000313" key="8">
    <source>
        <dbReference type="EMBL" id="UON92336.1"/>
    </source>
</evidence>
<dbReference type="GO" id="GO:0003700">
    <property type="term" value="F:DNA-binding transcription factor activity"/>
    <property type="evidence" value="ECO:0007669"/>
    <property type="project" value="TreeGrafter"/>
</dbReference>
<dbReference type="InterPro" id="IPR009057">
    <property type="entry name" value="Homeodomain-like_sf"/>
</dbReference>
<evidence type="ECO:0000256" key="5">
    <source>
        <dbReference type="PROSITE-ProRule" id="PRU00335"/>
    </source>
</evidence>
<protein>
    <submittedName>
        <fullName evidence="7">TetR family transcriptional regulator</fullName>
    </submittedName>
</protein>
<keyword evidence="2" id="KW-0805">Transcription regulation</keyword>
<dbReference type="Pfam" id="PF13977">
    <property type="entry name" value="TetR_C_6"/>
    <property type="match status" value="1"/>
</dbReference>
<dbReference type="AlphaFoldDB" id="A0A9X1S9V4"/>
<dbReference type="PANTHER" id="PTHR30055:SF228">
    <property type="entry name" value="TRANSCRIPTIONAL REGULATOR-RELATED"/>
    <property type="match status" value="1"/>
</dbReference>
<dbReference type="InterPro" id="IPR039538">
    <property type="entry name" value="BetI_C"/>
</dbReference>
<dbReference type="SUPFAM" id="SSF46689">
    <property type="entry name" value="Homeodomain-like"/>
    <property type="match status" value="1"/>
</dbReference>
<dbReference type="EMBL" id="CP094984">
    <property type="protein sequence ID" value="UON92336.1"/>
    <property type="molecule type" value="Genomic_DNA"/>
</dbReference>
<dbReference type="PRINTS" id="PR00455">
    <property type="entry name" value="HTHTETR"/>
</dbReference>
<dbReference type="SUPFAM" id="SSF48498">
    <property type="entry name" value="Tetracyclin repressor-like, C-terminal domain"/>
    <property type="match status" value="1"/>
</dbReference>
<keyword evidence="9" id="KW-1185">Reference proteome</keyword>
<evidence type="ECO:0000256" key="3">
    <source>
        <dbReference type="ARBA" id="ARBA00023125"/>
    </source>
</evidence>
<evidence type="ECO:0000256" key="1">
    <source>
        <dbReference type="ARBA" id="ARBA00022491"/>
    </source>
</evidence>
<dbReference type="Proteomes" id="UP001155145">
    <property type="component" value="Unassembled WGS sequence"/>
</dbReference>
<dbReference type="PROSITE" id="PS50977">
    <property type="entry name" value="HTH_TETR_2"/>
    <property type="match status" value="1"/>
</dbReference>
<evidence type="ECO:0000259" key="6">
    <source>
        <dbReference type="PROSITE" id="PS50977"/>
    </source>
</evidence>
<dbReference type="RefSeq" id="WP_227904761.1">
    <property type="nucleotide sequence ID" value="NZ_CP094984.1"/>
</dbReference>
<name>A0A9X1S9V4_9MICC</name>
<dbReference type="EMBL" id="JAJFZT010000008">
    <property type="protein sequence ID" value="MCC3273523.1"/>
    <property type="molecule type" value="Genomic_DNA"/>
</dbReference>
<evidence type="ECO:0000313" key="9">
    <source>
        <dbReference type="Proteomes" id="UP000829758"/>
    </source>
</evidence>
<keyword evidence="4" id="KW-0804">Transcription</keyword>
<accession>A0A9X1S9V4</accession>
<dbReference type="Proteomes" id="UP000829758">
    <property type="component" value="Chromosome"/>
</dbReference>
<keyword evidence="1" id="KW-0678">Repressor</keyword>
<feature type="domain" description="HTH tetR-type" evidence="6">
    <location>
        <begin position="3"/>
        <end position="63"/>
    </location>
</feature>
<sequence length="196" mass="21349">MTSAGAQRILTAVQDILVERGLEEVTIRNVAAAAGLSIGAVQHHHKTKDDLIMAAMNEVSRNFIERVGSAVHPEASARQNLDAVCRILGGVDDESRTASVIWLSYASKATTSSAVASAHQASWRLMEEGLTTLLRQWNPDLAPDDAAMLMALLDGLAIARVTETDRMTSERAQRLIDQYLDGLEPQLQERVDSTTR</sequence>